<protein>
    <submittedName>
        <fullName evidence="2">[Pyruvate dehydrogenase [acetyl-transferring]]-phosphatase 1, mitochondrial</fullName>
        <ecNumber evidence="2">3.1.3.43</ecNumber>
    </submittedName>
</protein>
<dbReference type="EC" id="3.1.3.43" evidence="2"/>
<dbReference type="GO" id="GO:0004741">
    <property type="term" value="F:[pyruvate dehydrogenase (acetyl-transferring)]-phosphatase activity"/>
    <property type="evidence" value="ECO:0007669"/>
    <property type="project" value="UniProtKB-EC"/>
</dbReference>
<dbReference type="InterPro" id="IPR036457">
    <property type="entry name" value="PPM-type-like_dom_sf"/>
</dbReference>
<dbReference type="Pfam" id="PF00481">
    <property type="entry name" value="PP2C"/>
    <property type="match status" value="1"/>
</dbReference>
<evidence type="ECO:0000313" key="2">
    <source>
        <dbReference type="EMBL" id="KAK7437121.1"/>
    </source>
</evidence>
<evidence type="ECO:0000313" key="3">
    <source>
        <dbReference type="Proteomes" id="UP001498398"/>
    </source>
</evidence>
<keyword evidence="3" id="KW-1185">Reference proteome</keyword>
<accession>A0ABR1ISN7</accession>
<dbReference type="CDD" id="cd00143">
    <property type="entry name" value="PP2Cc"/>
    <property type="match status" value="1"/>
</dbReference>
<proteinExistence type="predicted"/>
<dbReference type="SMART" id="SM00332">
    <property type="entry name" value="PP2Cc"/>
    <property type="match status" value="1"/>
</dbReference>
<organism evidence="2 3">
    <name type="scientific">Marasmiellus scandens</name>
    <dbReference type="NCBI Taxonomy" id="2682957"/>
    <lineage>
        <taxon>Eukaryota</taxon>
        <taxon>Fungi</taxon>
        <taxon>Dikarya</taxon>
        <taxon>Basidiomycota</taxon>
        <taxon>Agaricomycotina</taxon>
        <taxon>Agaricomycetes</taxon>
        <taxon>Agaricomycetidae</taxon>
        <taxon>Agaricales</taxon>
        <taxon>Marasmiineae</taxon>
        <taxon>Omphalotaceae</taxon>
        <taxon>Marasmiellus</taxon>
    </lineage>
</organism>
<reference evidence="2 3" key="1">
    <citation type="submission" date="2024-01" db="EMBL/GenBank/DDBJ databases">
        <title>A draft genome for the cacao thread blight pathogen Marasmiellus scandens.</title>
        <authorList>
            <person name="Baruah I.K."/>
            <person name="Leung J."/>
            <person name="Bukari Y."/>
            <person name="Amoako-Attah I."/>
            <person name="Meinhardt L.W."/>
            <person name="Bailey B.A."/>
            <person name="Cohen S.P."/>
        </authorList>
    </citation>
    <scope>NUCLEOTIDE SEQUENCE [LARGE SCALE GENOMIC DNA]</scope>
    <source>
        <strain evidence="2 3">GH-19</strain>
    </source>
</reference>
<evidence type="ECO:0000259" key="1">
    <source>
        <dbReference type="PROSITE" id="PS51746"/>
    </source>
</evidence>
<dbReference type="InterPro" id="IPR015655">
    <property type="entry name" value="PP2C"/>
</dbReference>
<dbReference type="PANTHER" id="PTHR13832">
    <property type="entry name" value="PROTEIN PHOSPHATASE 2C"/>
    <property type="match status" value="1"/>
</dbReference>
<feature type="domain" description="PPM-type phosphatase" evidence="1">
    <location>
        <begin position="102"/>
        <end position="493"/>
    </location>
</feature>
<keyword evidence="2" id="KW-0378">Hydrolase</keyword>
<comment type="caution">
    <text evidence="2">The sequence shown here is derived from an EMBL/GenBank/DDBJ whole genome shotgun (WGS) entry which is preliminary data.</text>
</comment>
<dbReference type="SUPFAM" id="SSF81606">
    <property type="entry name" value="PP2C-like"/>
    <property type="match status" value="1"/>
</dbReference>
<dbReference type="EMBL" id="JBANRG010000088">
    <property type="protein sequence ID" value="KAK7437121.1"/>
    <property type="molecule type" value="Genomic_DNA"/>
</dbReference>
<name>A0ABR1ISN7_9AGAR</name>
<gene>
    <name evidence="2" type="primary">PTC5_2</name>
    <name evidence="2" type="ORF">VKT23_018744</name>
</gene>
<dbReference type="PANTHER" id="PTHR13832:SF792">
    <property type="entry name" value="GM14286P"/>
    <property type="match status" value="1"/>
</dbReference>
<dbReference type="Gene3D" id="3.60.40.10">
    <property type="entry name" value="PPM-type phosphatase domain"/>
    <property type="match status" value="1"/>
</dbReference>
<dbReference type="Proteomes" id="UP001498398">
    <property type="component" value="Unassembled WGS sequence"/>
</dbReference>
<dbReference type="PROSITE" id="PS51746">
    <property type="entry name" value="PPM_2"/>
    <property type="match status" value="1"/>
</dbReference>
<dbReference type="InterPro" id="IPR001932">
    <property type="entry name" value="PPM-type_phosphatase-like_dom"/>
</dbReference>
<sequence length="494" mass="55575">MFAKFPRLAYRLSRIRPHTTSFLVVGTSTTLVCLASLAAERRTIRCDDSLQLSSERDEEEAREAFPGAFHKPRWTHQDYLSADSIFESGPIWYAGKDIGLARCDALSVSANPESEDSIAIFFGSNEREGDDSRSYIGLYDGHNGPATSDFLCDHLIPFLQKTLATFPHQCDYSGYLEMSPDPSDADSDPVNDIIKQVFKEVDDSITDVSEVLSGTSRMNAVRTLRYAYSGSCALVSVFEPDTRVLRVALTGDSRAILGRRIKNKTTSDGRDMYEVHVLSQDQNAYNKDEEARMSAEHPGEKIMDNGRVMGWGISRSFGNGAYKWSLDVQRQLYEKFLGDRPRPNVKTPPYFTAEPVITTTIVQHGDFLIMASDGLWDILTNEEVVGLVGVWLENNHIAVWPNNVNSFGKQLFEDDKIYERDALPVEMKGDHTSMYKYWHAEKRFVNKDVSVAAHLIRNALGGANDDLTEALVSLTPPRSRRYRDDISVIVSFFE</sequence>